<gene>
    <name evidence="9" type="ORF">ENN98_02550</name>
</gene>
<proteinExistence type="predicted"/>
<comment type="subcellular location">
    <subcellularLocation>
        <location evidence="1">Cell membrane</location>
        <topology evidence="1">Multi-pass membrane protein</topology>
    </subcellularLocation>
</comment>
<feature type="transmembrane region" description="Helical" evidence="7">
    <location>
        <begin position="96"/>
        <end position="117"/>
    </location>
</feature>
<feature type="transmembrane region" description="Helical" evidence="7">
    <location>
        <begin position="211"/>
        <end position="232"/>
    </location>
</feature>
<keyword evidence="5 7" id="KW-1133">Transmembrane helix</keyword>
<feature type="transmembrane region" description="Helical" evidence="7">
    <location>
        <begin position="71"/>
        <end position="90"/>
    </location>
</feature>
<feature type="transmembrane region" description="Helical" evidence="7">
    <location>
        <begin position="332"/>
        <end position="354"/>
    </location>
</feature>
<reference evidence="9" key="1">
    <citation type="journal article" date="2020" name="mSystems">
        <title>Genome- and Community-Level Interaction Insights into Carbon Utilization and Element Cycling Functions of Hydrothermarchaeota in Hydrothermal Sediment.</title>
        <authorList>
            <person name="Zhou Z."/>
            <person name="Liu Y."/>
            <person name="Xu W."/>
            <person name="Pan J."/>
            <person name="Luo Z.H."/>
            <person name="Li M."/>
        </authorList>
    </citation>
    <scope>NUCLEOTIDE SEQUENCE [LARGE SCALE GENOMIC DNA]</scope>
    <source>
        <strain evidence="9">SpSt-1224</strain>
    </source>
</reference>
<protein>
    <submittedName>
        <fullName evidence="9">MFS transporter</fullName>
    </submittedName>
</protein>
<comment type="caution">
    <text evidence="9">The sequence shown here is derived from an EMBL/GenBank/DDBJ whole genome shotgun (WGS) entry which is preliminary data.</text>
</comment>
<accession>A0A7C2XYT2</accession>
<evidence type="ECO:0000256" key="5">
    <source>
        <dbReference type="ARBA" id="ARBA00022989"/>
    </source>
</evidence>
<name>A0A7C2XYT2_9BACT</name>
<dbReference type="CDD" id="cd17325">
    <property type="entry name" value="MFS_MdtG_SLC18_like"/>
    <property type="match status" value="1"/>
</dbReference>
<sequence>MPWPLLLPLLLSVFIALLGIGIIVPVMPVFAAGLGAGGLALGFIIASFSITRGLCQPLVGSLSDRWGRKGFLLGGLLVFGVVGLLIPLATSVENLVLIRALHGVGSAMIVPVAMAYVSDLAPVGQEGRYMGLLNTAIFAGIGSGPLLGGIFTDLWGMASAFHAMAALSFLALVLVLSQMPAMPAVGAGSRGREGLLAAMGKMLASRRTSGLLLARLATMIIMVPTMAFLPLLMTQAFQASGSQIGMVIAARTLINALLQGPGGRLADRHDKPRLLRIGCLVISAVICLIPLADNFWSLLLLFMILGLGEALIWPTLGALATEEGRVYGQGTMMGVFNLAMSGGVLIGALGAGIATDLFGLLWTFPLIGLLVLTLTMFAIARIASGRSPVAA</sequence>
<dbReference type="PRINTS" id="PR01035">
    <property type="entry name" value="TCRTETA"/>
</dbReference>
<evidence type="ECO:0000256" key="2">
    <source>
        <dbReference type="ARBA" id="ARBA00022448"/>
    </source>
</evidence>
<evidence type="ECO:0000256" key="6">
    <source>
        <dbReference type="ARBA" id="ARBA00023136"/>
    </source>
</evidence>
<evidence type="ECO:0000313" key="9">
    <source>
        <dbReference type="EMBL" id="HET97579.1"/>
    </source>
</evidence>
<feature type="transmembrane region" description="Helical" evidence="7">
    <location>
        <begin position="298"/>
        <end position="320"/>
    </location>
</feature>
<feature type="transmembrane region" description="Helical" evidence="7">
    <location>
        <begin position="154"/>
        <end position="176"/>
    </location>
</feature>
<dbReference type="SUPFAM" id="SSF103473">
    <property type="entry name" value="MFS general substrate transporter"/>
    <property type="match status" value="1"/>
</dbReference>
<feature type="transmembrane region" description="Helical" evidence="7">
    <location>
        <begin position="29"/>
        <end position="50"/>
    </location>
</feature>
<feature type="transmembrane region" description="Helical" evidence="7">
    <location>
        <begin position="129"/>
        <end position="148"/>
    </location>
</feature>
<dbReference type="PANTHER" id="PTHR23517">
    <property type="entry name" value="RESISTANCE PROTEIN MDTM, PUTATIVE-RELATED-RELATED"/>
    <property type="match status" value="1"/>
</dbReference>
<dbReference type="InterPro" id="IPR020846">
    <property type="entry name" value="MFS_dom"/>
</dbReference>
<dbReference type="InterPro" id="IPR050171">
    <property type="entry name" value="MFS_Transporters"/>
</dbReference>
<feature type="transmembrane region" description="Helical" evidence="7">
    <location>
        <begin position="274"/>
        <end position="292"/>
    </location>
</feature>
<dbReference type="PROSITE" id="PS50850">
    <property type="entry name" value="MFS"/>
    <property type="match status" value="1"/>
</dbReference>
<keyword evidence="6 7" id="KW-0472">Membrane</keyword>
<evidence type="ECO:0000259" key="8">
    <source>
        <dbReference type="PROSITE" id="PS50850"/>
    </source>
</evidence>
<dbReference type="EMBL" id="DSDS01000056">
    <property type="protein sequence ID" value="HET97579.1"/>
    <property type="molecule type" value="Genomic_DNA"/>
</dbReference>
<dbReference type="InterPro" id="IPR001958">
    <property type="entry name" value="Tet-R_TetA/multi-R_MdtG-like"/>
</dbReference>
<evidence type="ECO:0000256" key="7">
    <source>
        <dbReference type="SAM" id="Phobius"/>
    </source>
</evidence>
<organism evidence="9">
    <name type="scientific">Desulfurivibrio alkaliphilus</name>
    <dbReference type="NCBI Taxonomy" id="427923"/>
    <lineage>
        <taxon>Bacteria</taxon>
        <taxon>Pseudomonadati</taxon>
        <taxon>Thermodesulfobacteriota</taxon>
        <taxon>Desulfobulbia</taxon>
        <taxon>Desulfobulbales</taxon>
        <taxon>Desulfobulbaceae</taxon>
        <taxon>Desulfurivibrio</taxon>
    </lineage>
</organism>
<dbReference type="Pfam" id="PF07690">
    <property type="entry name" value="MFS_1"/>
    <property type="match status" value="1"/>
</dbReference>
<dbReference type="AlphaFoldDB" id="A0A7C2XYT2"/>
<dbReference type="GO" id="GO:0022857">
    <property type="term" value="F:transmembrane transporter activity"/>
    <property type="evidence" value="ECO:0007669"/>
    <property type="project" value="InterPro"/>
</dbReference>
<dbReference type="GO" id="GO:0005886">
    <property type="term" value="C:plasma membrane"/>
    <property type="evidence" value="ECO:0007669"/>
    <property type="project" value="UniProtKB-SubCell"/>
</dbReference>
<dbReference type="InterPro" id="IPR011701">
    <property type="entry name" value="MFS"/>
</dbReference>
<keyword evidence="3" id="KW-1003">Cell membrane</keyword>
<dbReference type="Gene3D" id="1.20.1250.20">
    <property type="entry name" value="MFS general substrate transporter like domains"/>
    <property type="match status" value="1"/>
</dbReference>
<feature type="domain" description="Major facilitator superfamily (MFS) profile" evidence="8">
    <location>
        <begin position="5"/>
        <end position="383"/>
    </location>
</feature>
<feature type="transmembrane region" description="Helical" evidence="7">
    <location>
        <begin position="360"/>
        <end position="380"/>
    </location>
</feature>
<keyword evidence="4 7" id="KW-0812">Transmembrane</keyword>
<evidence type="ECO:0000256" key="3">
    <source>
        <dbReference type="ARBA" id="ARBA00022475"/>
    </source>
</evidence>
<dbReference type="InterPro" id="IPR036259">
    <property type="entry name" value="MFS_trans_sf"/>
</dbReference>
<dbReference type="Proteomes" id="UP000885986">
    <property type="component" value="Unassembled WGS sequence"/>
</dbReference>
<evidence type="ECO:0000256" key="4">
    <source>
        <dbReference type="ARBA" id="ARBA00022692"/>
    </source>
</evidence>
<evidence type="ECO:0000256" key="1">
    <source>
        <dbReference type="ARBA" id="ARBA00004651"/>
    </source>
</evidence>
<keyword evidence="2" id="KW-0813">Transport</keyword>